<gene>
    <name evidence="1" type="ORF">RV045_08020</name>
</gene>
<protein>
    <submittedName>
        <fullName evidence="1">Sugar ABC transporter permease</fullName>
    </submittedName>
</protein>
<dbReference type="Proteomes" id="UP001364695">
    <property type="component" value="Unassembled WGS sequence"/>
</dbReference>
<name>A0ACC6P2H5_9BURK</name>
<evidence type="ECO:0000313" key="1">
    <source>
        <dbReference type="EMBL" id="MEJ7138377.1"/>
    </source>
</evidence>
<evidence type="ECO:0000313" key="2">
    <source>
        <dbReference type="Proteomes" id="UP001364695"/>
    </source>
</evidence>
<proteinExistence type="predicted"/>
<reference evidence="1" key="1">
    <citation type="submission" date="2023-10" db="EMBL/GenBank/DDBJ databases">
        <title>Amphibacter perezi, gen. nov., sp. nov. a novel taxa of the family Comamonadaceae, class Betaproteobacteria isolated from the skin microbiota of Pelophylax perezi from different populations.</title>
        <authorList>
            <person name="Costa S."/>
            <person name="Proenca D.N."/>
            <person name="Lopes I."/>
            <person name="Morais P.V."/>
        </authorList>
    </citation>
    <scope>NUCLEOTIDE SEQUENCE</scope>
    <source>
        <strain evidence="1">SL12-8</strain>
    </source>
</reference>
<keyword evidence="2" id="KW-1185">Reference proteome</keyword>
<comment type="caution">
    <text evidence="1">The sequence shown here is derived from an EMBL/GenBank/DDBJ whole genome shotgun (WGS) entry which is preliminary data.</text>
</comment>
<sequence length="306" mass="34043">MSRLKLGQGWAPYVLLSPFVVLFLVFGLFPILFSFFLMFHSWDPVQGIGSMEYVGLDNLSFAVEDPLVWTSMKNTLWLAVASGLPQHLVAIPLAYLINERLGSWRNAAMGVYFLPYITSTVAIAIMFSTLFSTDYGAVNAMLQALAQSSWLGSVLPQSNIDWLGQPGTIKPVVALVVFWRYVGFNVILYVAAMQSIPRDLYEAARMDGAGSGRIFWFITLPQLKPMMYFGVTLTVIGGLQLFEEPFILTGGKGGIEYAGMTTAMYMYRTAFDFNDFGLASAISWMLFVVILLLTVLTNRAFKTRGE</sequence>
<organism evidence="1 2">
    <name type="scientific">Amphibiibacter pelophylacis</name>
    <dbReference type="NCBI Taxonomy" id="1799477"/>
    <lineage>
        <taxon>Bacteria</taxon>
        <taxon>Pseudomonadati</taxon>
        <taxon>Pseudomonadota</taxon>
        <taxon>Betaproteobacteria</taxon>
        <taxon>Burkholderiales</taxon>
        <taxon>Sphaerotilaceae</taxon>
        <taxon>Amphibiibacter</taxon>
    </lineage>
</organism>
<dbReference type="EMBL" id="JAWDIE010000010">
    <property type="protein sequence ID" value="MEJ7138377.1"/>
    <property type="molecule type" value="Genomic_DNA"/>
</dbReference>
<accession>A0ACC6P2H5</accession>